<evidence type="ECO:0000313" key="2">
    <source>
        <dbReference type="Proteomes" id="UP000708208"/>
    </source>
</evidence>
<evidence type="ECO:0000313" key="1">
    <source>
        <dbReference type="EMBL" id="CAG7709996.1"/>
    </source>
</evidence>
<gene>
    <name evidence="1" type="ORF">AFUS01_LOCUS4976</name>
</gene>
<accession>A0A8J2JJM8</accession>
<protein>
    <submittedName>
        <fullName evidence="1">Uncharacterized protein</fullName>
    </submittedName>
</protein>
<proteinExistence type="predicted"/>
<keyword evidence="2" id="KW-1185">Reference proteome</keyword>
<reference evidence="1" key="1">
    <citation type="submission" date="2021-06" db="EMBL/GenBank/DDBJ databases">
        <authorList>
            <person name="Hodson N. C."/>
            <person name="Mongue J. A."/>
            <person name="Jaron S. K."/>
        </authorList>
    </citation>
    <scope>NUCLEOTIDE SEQUENCE</scope>
</reference>
<feature type="non-terminal residue" evidence="1">
    <location>
        <position position="1"/>
    </location>
</feature>
<dbReference type="EMBL" id="CAJVCH010031570">
    <property type="protein sequence ID" value="CAG7709996.1"/>
    <property type="molecule type" value="Genomic_DNA"/>
</dbReference>
<dbReference type="Proteomes" id="UP000708208">
    <property type="component" value="Unassembled WGS sequence"/>
</dbReference>
<name>A0A8J2JJM8_9HEXA</name>
<comment type="caution">
    <text evidence="1">The sequence shown here is derived from an EMBL/GenBank/DDBJ whole genome shotgun (WGS) entry which is preliminary data.</text>
</comment>
<sequence length="14" mass="1449">SKVFIPSATALTTL</sequence>
<organism evidence="1 2">
    <name type="scientific">Allacma fusca</name>
    <dbReference type="NCBI Taxonomy" id="39272"/>
    <lineage>
        <taxon>Eukaryota</taxon>
        <taxon>Metazoa</taxon>
        <taxon>Ecdysozoa</taxon>
        <taxon>Arthropoda</taxon>
        <taxon>Hexapoda</taxon>
        <taxon>Collembola</taxon>
        <taxon>Symphypleona</taxon>
        <taxon>Sminthuridae</taxon>
        <taxon>Allacma</taxon>
    </lineage>
</organism>